<keyword evidence="4 6" id="KW-1133">Transmembrane helix</keyword>
<dbReference type="AlphaFoldDB" id="A0A087UQ97"/>
<keyword evidence="3 6" id="KW-0812">Transmembrane</keyword>
<feature type="transmembrane region" description="Helical" evidence="6">
    <location>
        <begin position="41"/>
        <end position="62"/>
    </location>
</feature>
<feature type="non-terminal residue" evidence="7">
    <location>
        <position position="186"/>
    </location>
</feature>
<evidence type="ECO:0000256" key="6">
    <source>
        <dbReference type="SAM" id="Phobius"/>
    </source>
</evidence>
<dbReference type="SUPFAM" id="SSF103473">
    <property type="entry name" value="MFS general substrate transporter"/>
    <property type="match status" value="1"/>
</dbReference>
<dbReference type="GO" id="GO:0016020">
    <property type="term" value="C:membrane"/>
    <property type="evidence" value="ECO:0007669"/>
    <property type="project" value="UniProtKB-SubCell"/>
</dbReference>
<dbReference type="InterPro" id="IPR036259">
    <property type="entry name" value="MFS_trans_sf"/>
</dbReference>
<evidence type="ECO:0000256" key="3">
    <source>
        <dbReference type="ARBA" id="ARBA00022692"/>
    </source>
</evidence>
<sequence length="186" mass="20722">MICHPMFHIISLSLAVYNMLFDPSLAVIVDYVKDKGFENSVAKYFLSLLSLGDLIGKLCFCWITDRNYLSLPKYMMLLLVVQGVCFFLIPLSDASHVLTILVVIYGTASGATLVMFPILVENYLISVQTLAIGCITFLSGVLSFAVPPLIGYFRDNMGSYDGMFYLLGTSSLLVGLLWLLEPMIYR</sequence>
<dbReference type="PANTHER" id="PTHR43385:SF1">
    <property type="entry name" value="RIBOFLAVIN TRANSPORTER RIBJ"/>
    <property type="match status" value="1"/>
</dbReference>
<keyword evidence="5 6" id="KW-0472">Membrane</keyword>
<feature type="transmembrane region" description="Helical" evidence="6">
    <location>
        <begin position="97"/>
        <end position="118"/>
    </location>
</feature>
<evidence type="ECO:0000256" key="2">
    <source>
        <dbReference type="ARBA" id="ARBA00022448"/>
    </source>
</evidence>
<dbReference type="PANTHER" id="PTHR43385">
    <property type="entry name" value="RIBOFLAVIN TRANSPORTER RIBJ"/>
    <property type="match status" value="1"/>
</dbReference>
<feature type="transmembrane region" description="Helical" evidence="6">
    <location>
        <begin position="7"/>
        <end position="29"/>
    </location>
</feature>
<evidence type="ECO:0000256" key="1">
    <source>
        <dbReference type="ARBA" id="ARBA00004141"/>
    </source>
</evidence>
<dbReference type="Gene3D" id="1.20.1250.20">
    <property type="entry name" value="MFS general substrate transporter like domains"/>
    <property type="match status" value="1"/>
</dbReference>
<dbReference type="EMBL" id="KK121007">
    <property type="protein sequence ID" value="KFM79536.1"/>
    <property type="molecule type" value="Genomic_DNA"/>
</dbReference>
<gene>
    <name evidence="7" type="ORF">X975_25558</name>
</gene>
<protein>
    <submittedName>
        <fullName evidence="7">Monocarboxylate transporter 12</fullName>
    </submittedName>
</protein>
<accession>A0A087UQ97</accession>
<evidence type="ECO:0000313" key="7">
    <source>
        <dbReference type="EMBL" id="KFM79536.1"/>
    </source>
</evidence>
<dbReference type="Pfam" id="PF07690">
    <property type="entry name" value="MFS_1"/>
    <property type="match status" value="1"/>
</dbReference>
<dbReference type="InterPro" id="IPR011701">
    <property type="entry name" value="MFS"/>
</dbReference>
<proteinExistence type="predicted"/>
<name>A0A087UQ97_STEMI</name>
<dbReference type="Proteomes" id="UP000054359">
    <property type="component" value="Unassembled WGS sequence"/>
</dbReference>
<dbReference type="OrthoDB" id="2213137at2759"/>
<comment type="subcellular location">
    <subcellularLocation>
        <location evidence="1">Membrane</location>
        <topology evidence="1">Multi-pass membrane protein</topology>
    </subcellularLocation>
</comment>
<organism evidence="7 8">
    <name type="scientific">Stegodyphus mimosarum</name>
    <name type="common">African social velvet spider</name>
    <dbReference type="NCBI Taxonomy" id="407821"/>
    <lineage>
        <taxon>Eukaryota</taxon>
        <taxon>Metazoa</taxon>
        <taxon>Ecdysozoa</taxon>
        <taxon>Arthropoda</taxon>
        <taxon>Chelicerata</taxon>
        <taxon>Arachnida</taxon>
        <taxon>Araneae</taxon>
        <taxon>Araneomorphae</taxon>
        <taxon>Entelegynae</taxon>
        <taxon>Eresoidea</taxon>
        <taxon>Eresidae</taxon>
        <taxon>Stegodyphus</taxon>
    </lineage>
</organism>
<reference evidence="7 8" key="1">
    <citation type="submission" date="2013-11" db="EMBL/GenBank/DDBJ databases">
        <title>Genome sequencing of Stegodyphus mimosarum.</title>
        <authorList>
            <person name="Bechsgaard J."/>
        </authorList>
    </citation>
    <scope>NUCLEOTIDE SEQUENCE [LARGE SCALE GENOMIC DNA]</scope>
</reference>
<feature type="transmembrane region" description="Helical" evidence="6">
    <location>
        <begin position="130"/>
        <end position="150"/>
    </location>
</feature>
<evidence type="ECO:0000256" key="5">
    <source>
        <dbReference type="ARBA" id="ARBA00023136"/>
    </source>
</evidence>
<feature type="transmembrane region" description="Helical" evidence="6">
    <location>
        <begin position="162"/>
        <end position="180"/>
    </location>
</feature>
<evidence type="ECO:0000256" key="4">
    <source>
        <dbReference type="ARBA" id="ARBA00022989"/>
    </source>
</evidence>
<keyword evidence="8" id="KW-1185">Reference proteome</keyword>
<dbReference type="GO" id="GO:0022857">
    <property type="term" value="F:transmembrane transporter activity"/>
    <property type="evidence" value="ECO:0007669"/>
    <property type="project" value="InterPro"/>
</dbReference>
<feature type="transmembrane region" description="Helical" evidence="6">
    <location>
        <begin position="74"/>
        <end position="91"/>
    </location>
</feature>
<dbReference type="InterPro" id="IPR052983">
    <property type="entry name" value="MFS_Riboflavin_Transporter"/>
</dbReference>
<keyword evidence="2" id="KW-0813">Transport</keyword>
<evidence type="ECO:0000313" key="8">
    <source>
        <dbReference type="Proteomes" id="UP000054359"/>
    </source>
</evidence>
<dbReference type="OMA" id="MICHPMF"/>